<dbReference type="STRING" id="1792845.BC343_23440"/>
<dbReference type="RefSeq" id="WP_078347236.1">
    <property type="nucleotide sequence ID" value="NZ_MBTF01000004.1"/>
</dbReference>
<name>A0A1S9PK08_9SPHI</name>
<dbReference type="Proteomes" id="UP000189739">
    <property type="component" value="Unassembled WGS sequence"/>
</dbReference>
<dbReference type="AlphaFoldDB" id="A0A1S9PK08"/>
<evidence type="ECO:0000313" key="3">
    <source>
        <dbReference type="Proteomes" id="UP000189739"/>
    </source>
</evidence>
<evidence type="ECO:0000313" key="2">
    <source>
        <dbReference type="EMBL" id="OOQ60918.1"/>
    </source>
</evidence>
<organism evidence="2 3">
    <name type="scientific">Mucilaginibacter pedocola</name>
    <dbReference type="NCBI Taxonomy" id="1792845"/>
    <lineage>
        <taxon>Bacteria</taxon>
        <taxon>Pseudomonadati</taxon>
        <taxon>Bacteroidota</taxon>
        <taxon>Sphingobacteriia</taxon>
        <taxon>Sphingobacteriales</taxon>
        <taxon>Sphingobacteriaceae</taxon>
        <taxon>Mucilaginibacter</taxon>
    </lineage>
</organism>
<protein>
    <recommendedName>
        <fullName evidence="4">SH3b domain-containing protein</fullName>
    </recommendedName>
</protein>
<feature type="chain" id="PRO_5012978555" description="SH3b domain-containing protein" evidence="1">
    <location>
        <begin position="19"/>
        <end position="161"/>
    </location>
</feature>
<evidence type="ECO:0000256" key="1">
    <source>
        <dbReference type="SAM" id="SignalP"/>
    </source>
</evidence>
<keyword evidence="3" id="KW-1185">Reference proteome</keyword>
<evidence type="ECO:0008006" key="4">
    <source>
        <dbReference type="Google" id="ProtNLM"/>
    </source>
</evidence>
<keyword evidence="1" id="KW-0732">Signal</keyword>
<dbReference type="OrthoDB" id="711462at2"/>
<comment type="caution">
    <text evidence="2">The sequence shown here is derived from an EMBL/GenBank/DDBJ whole genome shotgun (WGS) entry which is preliminary data.</text>
</comment>
<accession>A0A1S9PK08</accession>
<reference evidence="2 3" key="1">
    <citation type="submission" date="2016-07" db="EMBL/GenBank/DDBJ databases">
        <title>Genomic analysis of zinc-resistant bacterium Mucilaginibacter pedocola TBZ30.</title>
        <authorList>
            <person name="Huang J."/>
            <person name="Tang J."/>
        </authorList>
    </citation>
    <scope>NUCLEOTIDE SEQUENCE [LARGE SCALE GENOMIC DNA]</scope>
    <source>
        <strain evidence="2 3">TBZ30</strain>
    </source>
</reference>
<proteinExistence type="predicted"/>
<feature type="signal peptide" evidence="1">
    <location>
        <begin position="1"/>
        <end position="18"/>
    </location>
</feature>
<sequence length="161" mass="18350">MKTILTLLLAFVCLGASAQGVRHLVTETAKVKDKPEPIGNVLGEINKGDTVNVLGFFEGYWILNYKSKQAYVSELFFPATPDIVAAKDDWDKRHHVVKVEKPTFIKLGITTDDMVRLAGRPTDINSTYTKDYIHQQWVYQKEGEKTKYYYFENGKLTAIQD</sequence>
<gene>
    <name evidence="2" type="ORF">BC343_23440</name>
</gene>
<dbReference type="EMBL" id="MBTF01000004">
    <property type="protein sequence ID" value="OOQ60918.1"/>
    <property type="molecule type" value="Genomic_DNA"/>
</dbReference>